<protein>
    <submittedName>
        <fullName evidence="1">Uncharacterized protein</fullName>
    </submittedName>
</protein>
<proteinExistence type="predicted"/>
<sequence>MHLETSISLATVPVMGVRATGGCTVVADRRLISSDCNDMSILSGSRFFHIHQERLEFRCLRIAVTNRWRQRVNQVARLGEPLVSEVNRQSDVVHFLAVDDQSLDPLGHHRLGDDVAALGRDLDPVAMHDPDFLAQLFADFDKLLGLDDGVQARMLGPVVEVLGQAVAGGRVRIVFLGTQVLAVVRENPCARVVVGTRVVRVHGVVAHRRLERLVVLGERTLGQRIAREETRHAFGQHDERTHAVFRRFVAFVVGHIRARPGGAVPRDQLAGRIERLAVDVARGAVVQHAAVGRPGPGPVQRIADAGRVAVVAAAHLVALRGPRTGKDPATGRRAAVVAQLRKAGQLLVLLEQQLGRILGVVDVLQRLAVEFHRELFRLRIERLGIVPRQVQDRVGEHAAILLVRLLDALEQLGHDFQVAARLARRLRPLPVPLQHARGTDQRAAFFREARGWQAEHFGHDLAGIDLVEVAIRFPEVGRFRLQRIHHHQPLELGQAFGDLLLVRRRRQDVEALADIAGHLALVHQLERLQNVVRLVELGQIVERVVVLFGSGIAPPGLHERDQELLRVAVVAELVRTQRFERALAHVGVPLLFGFTGQGQVTGQHIGQQAQVGQTLDVGVTAQGVHAAACNADVTEQQLHHRARAQGFRAGRVLRPAQGVQDGRSAARYGSGGQRFGHQVEFLRRDAARLLHHGRCVARIVFLHQLVHAARVLQGRVDLGIAVVAELVVPAALVGVLAGRFVPARVQAVVEIEVFTDDERHVRVIADVFVLDLVVGEQVVDDTAQEHDIRTGTRGNVMVGHGSGSGKARVDHDQLGATMRLGFRHPFKAARMRFSCVAAHDQDDIGILDVYPVIRHRATSKCRGKTCHPHFVAGGRGGQHAGGGPAVDGLAVRGLFDEVRVAVRLHQLGDARERVIPGDGRPFGGARCPVLRRGQAVRRMDKVDQAGAFRAQGAAVDRVVGVAFDMDDRSGGVFGAVAQAIHQDPAPY</sequence>
<reference evidence="1" key="1">
    <citation type="journal article" date="2019" name="Sci. Rep.">
        <title>Draft genome of Tanacetum cinerariifolium, the natural source of mosquito coil.</title>
        <authorList>
            <person name="Yamashiro T."/>
            <person name="Shiraishi A."/>
            <person name="Satake H."/>
            <person name="Nakayama K."/>
        </authorList>
    </citation>
    <scope>NUCLEOTIDE SEQUENCE</scope>
</reference>
<organism evidence="1">
    <name type="scientific">Tanacetum cinerariifolium</name>
    <name type="common">Dalmatian daisy</name>
    <name type="synonym">Chrysanthemum cinerariifolium</name>
    <dbReference type="NCBI Taxonomy" id="118510"/>
    <lineage>
        <taxon>Eukaryota</taxon>
        <taxon>Viridiplantae</taxon>
        <taxon>Streptophyta</taxon>
        <taxon>Embryophyta</taxon>
        <taxon>Tracheophyta</taxon>
        <taxon>Spermatophyta</taxon>
        <taxon>Magnoliopsida</taxon>
        <taxon>eudicotyledons</taxon>
        <taxon>Gunneridae</taxon>
        <taxon>Pentapetalae</taxon>
        <taxon>asterids</taxon>
        <taxon>campanulids</taxon>
        <taxon>Asterales</taxon>
        <taxon>Asteraceae</taxon>
        <taxon>Asteroideae</taxon>
        <taxon>Anthemideae</taxon>
        <taxon>Anthemidinae</taxon>
        <taxon>Tanacetum</taxon>
    </lineage>
</organism>
<dbReference type="EMBL" id="BKCJ010000005">
    <property type="protein sequence ID" value="GEU28379.1"/>
    <property type="molecule type" value="Genomic_DNA"/>
</dbReference>
<comment type="caution">
    <text evidence="1">The sequence shown here is derived from an EMBL/GenBank/DDBJ whole genome shotgun (WGS) entry which is preliminary data.</text>
</comment>
<evidence type="ECO:0000313" key="1">
    <source>
        <dbReference type="EMBL" id="GEU28379.1"/>
    </source>
</evidence>
<gene>
    <name evidence="1" type="ORF">Tci_000357</name>
</gene>
<accession>A0A699GER5</accession>
<name>A0A699GER5_TANCI</name>
<dbReference type="AlphaFoldDB" id="A0A699GER5"/>